<dbReference type="InterPro" id="IPR052158">
    <property type="entry name" value="INH-QAR"/>
</dbReference>
<dbReference type="InterPro" id="IPR029062">
    <property type="entry name" value="Class_I_gatase-like"/>
</dbReference>
<evidence type="ECO:0000256" key="2">
    <source>
        <dbReference type="ARBA" id="ARBA00023125"/>
    </source>
</evidence>
<dbReference type="SUPFAM" id="SSF46689">
    <property type="entry name" value="Homeodomain-like"/>
    <property type="match status" value="2"/>
</dbReference>
<evidence type="ECO:0000313" key="5">
    <source>
        <dbReference type="EMBL" id="SEF01259.1"/>
    </source>
</evidence>
<dbReference type="AlphaFoldDB" id="A0A0J6FZC5"/>
<dbReference type="EMBL" id="FNUD01000002">
    <property type="protein sequence ID" value="SEF01259.1"/>
    <property type="molecule type" value="Genomic_DNA"/>
</dbReference>
<dbReference type="PROSITE" id="PS01124">
    <property type="entry name" value="HTH_ARAC_FAMILY_2"/>
    <property type="match status" value="1"/>
</dbReference>
<dbReference type="PROSITE" id="PS00041">
    <property type="entry name" value="HTH_ARAC_FAMILY_1"/>
    <property type="match status" value="1"/>
</dbReference>
<dbReference type="PATRIC" id="fig|882211.3.peg.3907"/>
<dbReference type="GO" id="GO:0043565">
    <property type="term" value="F:sequence-specific DNA binding"/>
    <property type="evidence" value="ECO:0007669"/>
    <property type="project" value="InterPro"/>
</dbReference>
<dbReference type="PANTHER" id="PTHR43130:SF3">
    <property type="entry name" value="HTH-TYPE TRANSCRIPTIONAL REGULATOR RV1931C"/>
    <property type="match status" value="1"/>
</dbReference>
<sequence>MQAIRVAVLAFNGVSLFHLSVPGVVLGTAQTTPGEPEYEVNFCAEVPGMLSSDQGIGLSVTHGLELMEASDVIVIPAWSDPSVAASAQLVKALQLAHSQDKLIVGLCLGAFVLGDAGLLDGKEATTHWVARDEFARRFPEVSFRPEVLYVSDGNIMTSAGTVAAIDCCLHLVRQRLGADVANRTAKLLVTPPHRQGGQAQYVEHPVPQLSSETHLSDVLAWARMNLAGNLSLDVLADMAKMSRRTFTRRFKEATGTTVSKWLNAERVLRAQALLETTELSIECIADEAGFGTPLSLRQQFGAHLGTSPSEYRKMFCLGKNPENEKKSDSVLQSCTPDSSL</sequence>
<dbReference type="RefSeq" id="WP_048361533.1">
    <property type="nucleotide sequence ID" value="NZ_FNUD01000002.1"/>
</dbReference>
<name>A0A0J6FZC5_PSEDM</name>
<dbReference type="SMART" id="SM00342">
    <property type="entry name" value="HTH_ARAC"/>
    <property type="match status" value="1"/>
</dbReference>
<dbReference type="CDD" id="cd03137">
    <property type="entry name" value="GATase1_AraC_1"/>
    <property type="match status" value="1"/>
</dbReference>
<evidence type="ECO:0000259" key="4">
    <source>
        <dbReference type="PROSITE" id="PS01124"/>
    </source>
</evidence>
<dbReference type="OrthoDB" id="9803764at2"/>
<evidence type="ECO:0000256" key="3">
    <source>
        <dbReference type="ARBA" id="ARBA00023163"/>
    </source>
</evidence>
<protein>
    <submittedName>
        <fullName evidence="5">Transcriptional regulator GlxA family, contains an amidase domain and an AraC-type DNA-binding HTH domain</fullName>
    </submittedName>
</protein>
<dbReference type="InterPro" id="IPR018062">
    <property type="entry name" value="HTH_AraC-typ_CS"/>
</dbReference>
<organism evidence="5 6">
    <name type="scientific">Pseudomonas deceptionensis</name>
    <dbReference type="NCBI Taxonomy" id="882211"/>
    <lineage>
        <taxon>Bacteria</taxon>
        <taxon>Pseudomonadati</taxon>
        <taxon>Pseudomonadota</taxon>
        <taxon>Gammaproteobacteria</taxon>
        <taxon>Pseudomonadales</taxon>
        <taxon>Pseudomonadaceae</taxon>
        <taxon>Pseudomonas</taxon>
    </lineage>
</organism>
<keyword evidence="2 5" id="KW-0238">DNA-binding</keyword>
<dbReference type="Pfam" id="PF12833">
    <property type="entry name" value="HTH_18"/>
    <property type="match status" value="1"/>
</dbReference>
<gene>
    <name evidence="5" type="ORF">SAMN04489800_3584</name>
</gene>
<dbReference type="GO" id="GO:0009893">
    <property type="term" value="P:positive regulation of metabolic process"/>
    <property type="evidence" value="ECO:0007669"/>
    <property type="project" value="UniProtKB-ARBA"/>
</dbReference>
<reference evidence="5" key="1">
    <citation type="submission" date="2016-10" db="EMBL/GenBank/DDBJ databases">
        <authorList>
            <person name="Varghese N."/>
            <person name="Submissions S."/>
        </authorList>
    </citation>
    <scope>NUCLEOTIDE SEQUENCE [LARGE SCALE GENOMIC DNA]</scope>
    <source>
        <strain evidence="5">LMG 25555</strain>
    </source>
</reference>
<keyword evidence="3" id="KW-0804">Transcription</keyword>
<dbReference type="Gene3D" id="3.40.50.880">
    <property type="match status" value="1"/>
</dbReference>
<keyword evidence="1" id="KW-0805">Transcription regulation</keyword>
<comment type="caution">
    <text evidence="5">The sequence shown here is derived from an EMBL/GenBank/DDBJ whole genome shotgun (WGS) entry which is preliminary data.</text>
</comment>
<evidence type="ECO:0000256" key="1">
    <source>
        <dbReference type="ARBA" id="ARBA00023015"/>
    </source>
</evidence>
<dbReference type="PANTHER" id="PTHR43130">
    <property type="entry name" value="ARAC-FAMILY TRANSCRIPTIONAL REGULATOR"/>
    <property type="match status" value="1"/>
</dbReference>
<dbReference type="GO" id="GO:0003700">
    <property type="term" value="F:DNA-binding transcription factor activity"/>
    <property type="evidence" value="ECO:0007669"/>
    <property type="project" value="InterPro"/>
</dbReference>
<feature type="domain" description="HTH araC/xylS-type" evidence="4">
    <location>
        <begin position="216"/>
        <end position="314"/>
    </location>
</feature>
<evidence type="ECO:0000313" key="6">
    <source>
        <dbReference type="Proteomes" id="UP000183613"/>
    </source>
</evidence>
<dbReference type="Proteomes" id="UP000183613">
    <property type="component" value="Unassembled WGS sequence"/>
</dbReference>
<dbReference type="Gene3D" id="1.10.10.60">
    <property type="entry name" value="Homeodomain-like"/>
    <property type="match status" value="1"/>
</dbReference>
<dbReference type="SUPFAM" id="SSF52317">
    <property type="entry name" value="Class I glutamine amidotransferase-like"/>
    <property type="match status" value="1"/>
</dbReference>
<dbReference type="InterPro" id="IPR002818">
    <property type="entry name" value="DJ-1/PfpI"/>
</dbReference>
<accession>A0A0J6FZC5</accession>
<proteinExistence type="predicted"/>
<dbReference type="Pfam" id="PF01965">
    <property type="entry name" value="DJ-1_PfpI"/>
    <property type="match status" value="1"/>
</dbReference>
<dbReference type="InterPro" id="IPR009057">
    <property type="entry name" value="Homeodomain-like_sf"/>
</dbReference>
<keyword evidence="6" id="KW-1185">Reference proteome</keyword>
<dbReference type="InterPro" id="IPR018060">
    <property type="entry name" value="HTH_AraC"/>
</dbReference>